<dbReference type="GO" id="GO:0008270">
    <property type="term" value="F:zinc ion binding"/>
    <property type="evidence" value="ECO:0007669"/>
    <property type="project" value="UniProtKB-KW"/>
</dbReference>
<evidence type="ECO:0000256" key="16">
    <source>
        <dbReference type="SAM" id="MobiDB-lite"/>
    </source>
</evidence>
<dbReference type="CDD" id="cd16479">
    <property type="entry name" value="RING-H2_synoviolin"/>
    <property type="match status" value="1"/>
</dbReference>
<feature type="transmembrane region" description="Helical" evidence="17">
    <location>
        <begin position="46"/>
        <end position="64"/>
    </location>
</feature>
<feature type="transmembrane region" description="Helical" evidence="17">
    <location>
        <begin position="107"/>
        <end position="126"/>
    </location>
</feature>
<keyword evidence="7 17" id="KW-0812">Transmembrane</keyword>
<dbReference type="Pfam" id="PF13639">
    <property type="entry name" value="zf-RING_2"/>
    <property type="match status" value="1"/>
</dbReference>
<keyword evidence="6" id="KW-0808">Transferase</keyword>
<dbReference type="GO" id="GO:0016567">
    <property type="term" value="P:protein ubiquitination"/>
    <property type="evidence" value="ECO:0007669"/>
    <property type="project" value="UniProtKB-UniPathway"/>
</dbReference>
<evidence type="ECO:0000256" key="7">
    <source>
        <dbReference type="ARBA" id="ARBA00022692"/>
    </source>
</evidence>
<feature type="region of interest" description="Disordered" evidence="16">
    <location>
        <begin position="373"/>
        <end position="422"/>
    </location>
</feature>
<evidence type="ECO:0000313" key="20">
    <source>
        <dbReference type="Proteomes" id="UP000189911"/>
    </source>
</evidence>
<comment type="catalytic activity">
    <reaction evidence="1">
        <text>S-ubiquitinyl-[E2 ubiquitin-conjugating enzyme]-L-cysteine + [acceptor protein]-L-lysine = [E2 ubiquitin-conjugating enzyme]-L-cysteine + N(6)-ubiquitinyl-[acceptor protein]-L-lysine.</text>
        <dbReference type="EC" id="2.3.2.27"/>
    </reaction>
</comment>
<feature type="compositionally biased region" description="Polar residues" evidence="16">
    <location>
        <begin position="377"/>
        <end position="386"/>
    </location>
</feature>
<dbReference type="InterPro" id="IPR058051">
    <property type="entry name" value="Znf_RING_synoviolin"/>
</dbReference>
<dbReference type="InterPro" id="IPR001841">
    <property type="entry name" value="Znf_RING"/>
</dbReference>
<keyword evidence="12" id="KW-0862">Zinc</keyword>
<feature type="transmembrane region" description="Helical" evidence="17">
    <location>
        <begin position="186"/>
        <end position="206"/>
    </location>
</feature>
<dbReference type="EMBL" id="LT598449">
    <property type="protein sequence ID" value="SCU79414.1"/>
    <property type="molecule type" value="Genomic_DNA"/>
</dbReference>
<comment type="subcellular location">
    <subcellularLocation>
        <location evidence="2">Endoplasmic reticulum membrane</location>
        <topology evidence="2">Multi-pass membrane protein</topology>
    </subcellularLocation>
</comment>
<evidence type="ECO:0000313" key="19">
    <source>
        <dbReference type="EMBL" id="SCU79414.1"/>
    </source>
</evidence>
<evidence type="ECO:0000256" key="10">
    <source>
        <dbReference type="ARBA" id="ARBA00022786"/>
    </source>
</evidence>
<dbReference type="GO" id="GO:0005789">
    <property type="term" value="C:endoplasmic reticulum membrane"/>
    <property type="evidence" value="ECO:0007669"/>
    <property type="project" value="UniProtKB-SubCell"/>
</dbReference>
<keyword evidence="11" id="KW-0256">Endoplasmic reticulum</keyword>
<dbReference type="Gene3D" id="3.30.40.10">
    <property type="entry name" value="Zinc/RING finger domain, C3HC4 (zinc finger)"/>
    <property type="match status" value="1"/>
</dbReference>
<evidence type="ECO:0000256" key="11">
    <source>
        <dbReference type="ARBA" id="ARBA00022824"/>
    </source>
</evidence>
<evidence type="ECO:0000256" key="1">
    <source>
        <dbReference type="ARBA" id="ARBA00000900"/>
    </source>
</evidence>
<dbReference type="PANTHER" id="PTHR22763:SF184">
    <property type="entry name" value="E3 UBIQUITIN-PROTEIN LIGASE SYNOVIOLIN"/>
    <property type="match status" value="1"/>
</dbReference>
<dbReference type="SUPFAM" id="SSF57850">
    <property type="entry name" value="RING/U-box"/>
    <property type="match status" value="1"/>
</dbReference>
<dbReference type="OrthoDB" id="7759664at2759"/>
<sequence length="516" mass="58155">MVVHRIRKSQFAAYTLATYVGAIWSVFTCAQSSMSFLEASMKLCEGINVIILANFVLINTILLWKGLTKLLFGELRLLEYEHILERLSFTIVNSFFVTSTFSDNEFLTVLLFTGALIFVKVFHWVLRDRLEYVFQNTDENTRILKLMCSKFFFNICFLALVDYKAVNFCIRKSMRNSSGILSSSPIYLMFGIEFAILLVDVCEVALRSLINIVELRAFQNAYSRNGDDSPGLEGKFLYEKIVEFSSRFAKLCLHALLLIPFAMPLMAMKDIVLDILAICQTGRLIWKSWKNNRQIDEKLPNVSEAELDTSDDKMCIVCMDDMIPADRVAHPKQKPKRLPCNHCLHLGCLKSWMERSQTCPICRVAVFDEKGNVAAPSRSQSNTQGPNMGPTMDASASSSTAAGQNGSSGSAAASTSSHSNISSVPPRWYAFSATPSQKDDSVDLKVSDIEGNALRMTLTHKRRPEFDVQNKASQIPQKIVIQDCSFNNNHDIERFKRRVSDLEGKVNELTKKARTE</sequence>
<accession>A0A1G4IRX6</accession>
<dbReference type="GO" id="GO:0043161">
    <property type="term" value="P:proteasome-mediated ubiquitin-dependent protein catabolic process"/>
    <property type="evidence" value="ECO:0007669"/>
    <property type="project" value="TreeGrafter"/>
</dbReference>
<feature type="compositionally biased region" description="Low complexity" evidence="16">
    <location>
        <begin position="394"/>
        <end position="422"/>
    </location>
</feature>
<dbReference type="GO" id="GO:0036503">
    <property type="term" value="P:ERAD pathway"/>
    <property type="evidence" value="ECO:0007669"/>
    <property type="project" value="TreeGrafter"/>
</dbReference>
<feature type="domain" description="RING-type" evidence="18">
    <location>
        <begin position="315"/>
        <end position="363"/>
    </location>
</feature>
<dbReference type="InterPro" id="IPR057992">
    <property type="entry name" value="TPR_SYVN1_N"/>
</dbReference>
<keyword evidence="10" id="KW-0833">Ubl conjugation pathway</keyword>
<evidence type="ECO:0000256" key="9">
    <source>
        <dbReference type="ARBA" id="ARBA00022771"/>
    </source>
</evidence>
<evidence type="ECO:0000256" key="8">
    <source>
        <dbReference type="ARBA" id="ARBA00022723"/>
    </source>
</evidence>
<dbReference type="UniPathway" id="UPA00143"/>
<reference evidence="20" key="1">
    <citation type="submission" date="2016-03" db="EMBL/GenBank/DDBJ databases">
        <authorList>
            <person name="Devillers Hugo."/>
        </authorList>
    </citation>
    <scope>NUCLEOTIDE SEQUENCE [LARGE SCALE GENOMIC DNA]</scope>
</reference>
<evidence type="ECO:0000256" key="4">
    <source>
        <dbReference type="ARBA" id="ARBA00010089"/>
    </source>
</evidence>
<dbReference type="Pfam" id="PF25563">
    <property type="entry name" value="TPR_SYVN1_N"/>
    <property type="match status" value="1"/>
</dbReference>
<evidence type="ECO:0000256" key="14">
    <source>
        <dbReference type="ARBA" id="ARBA00023136"/>
    </source>
</evidence>
<dbReference type="AlphaFoldDB" id="A0A1G4IRX6"/>
<dbReference type="GO" id="GO:0061630">
    <property type="term" value="F:ubiquitin protein ligase activity"/>
    <property type="evidence" value="ECO:0007669"/>
    <property type="project" value="UniProtKB-EC"/>
</dbReference>
<dbReference type="Proteomes" id="UP000189911">
    <property type="component" value="Chromosome A"/>
</dbReference>
<comment type="similarity">
    <text evidence="4">Belongs to the HRD1 family.</text>
</comment>
<keyword evidence="14 17" id="KW-0472">Membrane</keyword>
<keyword evidence="20" id="KW-1185">Reference proteome</keyword>
<name>A0A1G4IRX6_9SACH</name>
<evidence type="ECO:0000256" key="3">
    <source>
        <dbReference type="ARBA" id="ARBA00004906"/>
    </source>
</evidence>
<dbReference type="SMART" id="SM00184">
    <property type="entry name" value="RING"/>
    <property type="match status" value="1"/>
</dbReference>
<evidence type="ECO:0000256" key="12">
    <source>
        <dbReference type="ARBA" id="ARBA00022833"/>
    </source>
</evidence>
<protein>
    <recommendedName>
        <fullName evidence="5">RING-type E3 ubiquitin transferase</fullName>
        <ecNumber evidence="5">2.3.2.27</ecNumber>
    </recommendedName>
</protein>
<gene>
    <name evidence="19" type="ORF">LANO_0A06172G</name>
</gene>
<comment type="pathway">
    <text evidence="3">Protein modification; protein ubiquitination.</text>
</comment>
<dbReference type="InterPro" id="IPR013083">
    <property type="entry name" value="Znf_RING/FYVE/PHD"/>
</dbReference>
<evidence type="ECO:0000256" key="5">
    <source>
        <dbReference type="ARBA" id="ARBA00012483"/>
    </source>
</evidence>
<evidence type="ECO:0000256" key="15">
    <source>
        <dbReference type="PROSITE-ProRule" id="PRU00175"/>
    </source>
</evidence>
<keyword evidence="9 15" id="KW-0863">Zinc-finger</keyword>
<dbReference type="EC" id="2.3.2.27" evidence="5"/>
<dbReference type="PANTHER" id="PTHR22763">
    <property type="entry name" value="RING ZINC FINGER PROTEIN"/>
    <property type="match status" value="1"/>
</dbReference>
<feature type="transmembrane region" description="Helical" evidence="17">
    <location>
        <begin position="147"/>
        <end position="166"/>
    </location>
</feature>
<dbReference type="InterPro" id="IPR050731">
    <property type="entry name" value="HRD1_E3_ubiq-ligases"/>
</dbReference>
<feature type="transmembrane region" description="Helical" evidence="17">
    <location>
        <begin position="12"/>
        <end position="34"/>
    </location>
</feature>
<keyword evidence="8" id="KW-0479">Metal-binding</keyword>
<proteinExistence type="inferred from homology"/>
<evidence type="ECO:0000256" key="6">
    <source>
        <dbReference type="ARBA" id="ARBA00022679"/>
    </source>
</evidence>
<evidence type="ECO:0000256" key="13">
    <source>
        <dbReference type="ARBA" id="ARBA00022989"/>
    </source>
</evidence>
<evidence type="ECO:0000259" key="18">
    <source>
        <dbReference type="PROSITE" id="PS50089"/>
    </source>
</evidence>
<evidence type="ECO:0000256" key="17">
    <source>
        <dbReference type="SAM" id="Phobius"/>
    </source>
</evidence>
<organism evidence="19 20">
    <name type="scientific">Lachancea nothofagi CBS 11611</name>
    <dbReference type="NCBI Taxonomy" id="1266666"/>
    <lineage>
        <taxon>Eukaryota</taxon>
        <taxon>Fungi</taxon>
        <taxon>Dikarya</taxon>
        <taxon>Ascomycota</taxon>
        <taxon>Saccharomycotina</taxon>
        <taxon>Saccharomycetes</taxon>
        <taxon>Saccharomycetales</taxon>
        <taxon>Saccharomycetaceae</taxon>
        <taxon>Lachancea</taxon>
    </lineage>
</organism>
<evidence type="ECO:0000256" key="2">
    <source>
        <dbReference type="ARBA" id="ARBA00004477"/>
    </source>
</evidence>
<dbReference type="PROSITE" id="PS50089">
    <property type="entry name" value="ZF_RING_2"/>
    <property type="match status" value="1"/>
</dbReference>
<keyword evidence="13 17" id="KW-1133">Transmembrane helix</keyword>